<dbReference type="Pfam" id="PF17392">
    <property type="entry name" value="Urocanase_C"/>
    <property type="match status" value="1"/>
</dbReference>
<comment type="pathway">
    <text evidence="1 10">Amino-acid degradation; L-histidine degradation into L-glutamate; N-formimidoyl-L-glutamate from L-histidine: step 2/3.</text>
</comment>
<reference evidence="14" key="1">
    <citation type="submission" date="2023-03" db="EMBL/GenBank/DDBJ databases">
        <title>Synergistic degradation of erythromycin by symbiotic bacteria Ery-6A and Ery-6B and application in simulated water remediation.</title>
        <authorList>
            <person name="Xu S."/>
        </authorList>
    </citation>
    <scope>NUCLEOTIDE SEQUENCE</scope>
    <source>
        <strain evidence="14">Ery-6A</strain>
    </source>
</reference>
<dbReference type="FunFam" id="3.40.50.10730:FF:000001">
    <property type="entry name" value="Urocanate hydratase"/>
    <property type="match status" value="1"/>
</dbReference>
<dbReference type="RefSeq" id="WP_277849217.1">
    <property type="nucleotide sequence ID" value="NZ_CP120956.1"/>
</dbReference>
<sequence>MNANDAILNANAATAATNPRYDASRVIRAPRGSELHCKNWLAEAAYRMLQNNLDPDVAENPKALVVYGGIGRAARNWECYDQILESLKKLEADESLLIQSGKPVGVFKTHENAPRVLLANSNLVPQWADWEHFNELDQKGLFMYGQMTAGSWIYIGAQGIVQGTFETFVEAGRQHYNNDLTGKWILTAGLGGMGGAQPLAGVLAGACVLAIECQQSSIDFRLRTRYLDKQARDIDHALELIAQHTAAGEAISIGLLGNAAEILPELVRRAKAGGARPDIVTDQTSAHDLINGYLPVGWTVDEWRAAAADPSRHAQLKAAAAQGCAQHVQAMLDFQAMGIPTVDYGNNIRQVALDQGVKNAFDFPGFVPAYIRPLFCEGKGPFRWVALSGDPEDIYKTDAKIKELFPDNKHTHRWLDMARERISFQGLPARICWLGLGERHKAALAFNEMVKNGELKAPIVIGRDHLDCGSVASPNRETESMKDGTDAVSDWPLLNALLNTAGGATWVSLHHGGGVGMGYSQHAGVVIVADGTDEAAARLGRVLWNDPATGVMRHADAGYDIAVAAAKRHQLNLPMVK</sequence>
<comment type="caution">
    <text evidence="10">Lacks conserved residue(s) required for the propagation of feature annotation.</text>
</comment>
<dbReference type="Proteomes" id="UP001219066">
    <property type="component" value="Chromosome"/>
</dbReference>
<gene>
    <name evidence="10" type="primary">hutU</name>
    <name evidence="14" type="ORF">PYR84_00910</name>
</gene>
<comment type="cofactor">
    <cofactor evidence="10">
        <name>NAD(+)</name>
        <dbReference type="ChEBI" id="CHEBI:57540"/>
    </cofactor>
    <text evidence="10">Binds 1 NAD(+) per subunit.</text>
</comment>
<dbReference type="InterPro" id="IPR035401">
    <property type="entry name" value="Urocanase_C"/>
</dbReference>
<proteinExistence type="inferred from homology"/>
<feature type="binding site" evidence="10">
    <location>
        <begin position="192"/>
        <end position="194"/>
    </location>
    <ligand>
        <name>NAD(+)</name>
        <dbReference type="ChEBI" id="CHEBI:57540"/>
    </ligand>
</feature>
<dbReference type="InterPro" id="IPR023637">
    <property type="entry name" value="Urocanase-like"/>
</dbReference>
<evidence type="ECO:0000256" key="10">
    <source>
        <dbReference type="HAMAP-Rule" id="MF_00577"/>
    </source>
</evidence>
<feature type="binding site" evidence="10">
    <location>
        <position position="344"/>
    </location>
    <ligand>
        <name>NAD(+)</name>
        <dbReference type="ChEBI" id="CHEBI:57540"/>
    </ligand>
</feature>
<dbReference type="GO" id="GO:0016153">
    <property type="term" value="F:urocanate hydratase activity"/>
    <property type="evidence" value="ECO:0007669"/>
    <property type="project" value="UniProtKB-UniRule"/>
</dbReference>
<comment type="catalytic activity">
    <reaction evidence="8 10">
        <text>4-imidazolone-5-propanoate = trans-urocanate + H2O</text>
        <dbReference type="Rhea" id="RHEA:13101"/>
        <dbReference type="ChEBI" id="CHEBI:15377"/>
        <dbReference type="ChEBI" id="CHEBI:17771"/>
        <dbReference type="ChEBI" id="CHEBI:77893"/>
        <dbReference type="EC" id="4.2.1.49"/>
    </reaction>
</comment>
<dbReference type="NCBIfam" id="TIGR01228">
    <property type="entry name" value="hutU"/>
    <property type="match status" value="1"/>
</dbReference>
<dbReference type="Pfam" id="PF17391">
    <property type="entry name" value="Urocanase_N"/>
    <property type="match status" value="1"/>
</dbReference>
<evidence type="ECO:0000313" key="15">
    <source>
        <dbReference type="Proteomes" id="UP001219066"/>
    </source>
</evidence>
<accession>A0AAX3SMG6</accession>
<feature type="binding site" evidence="10">
    <location>
        <begin position="258"/>
        <end position="259"/>
    </location>
    <ligand>
        <name>NAD(+)</name>
        <dbReference type="ChEBI" id="CHEBI:57540"/>
    </ligand>
</feature>
<dbReference type="PROSITE" id="PS01233">
    <property type="entry name" value="UROCANASE"/>
    <property type="match status" value="1"/>
</dbReference>
<protein>
    <recommendedName>
        <fullName evidence="3 10">Urocanate hydratase</fullName>
        <shortName evidence="10">Urocanase</shortName>
        <ecNumber evidence="3 10">4.2.1.49</ecNumber>
    </recommendedName>
    <alternativeName>
        <fullName evidence="7 10">Imidazolonepropionate hydrolase</fullName>
    </alternativeName>
</protein>
<dbReference type="Pfam" id="PF01175">
    <property type="entry name" value="Urocanase"/>
    <property type="match status" value="1"/>
</dbReference>
<dbReference type="GO" id="GO:0006548">
    <property type="term" value="P:L-histidine catabolic process"/>
    <property type="evidence" value="ECO:0007669"/>
    <property type="project" value="UniProtKB-UniRule"/>
</dbReference>
<dbReference type="Gene3D" id="3.40.50.10730">
    <property type="entry name" value="Urocanase like domains"/>
    <property type="match status" value="1"/>
</dbReference>
<feature type="binding site" evidence="10">
    <location>
        <begin position="283"/>
        <end position="287"/>
    </location>
    <ligand>
        <name>NAD(+)</name>
        <dbReference type="ChEBI" id="CHEBI:57540"/>
    </ligand>
</feature>
<evidence type="ECO:0000259" key="13">
    <source>
        <dbReference type="Pfam" id="PF17392"/>
    </source>
</evidence>
<dbReference type="Gene3D" id="3.40.1770.10">
    <property type="entry name" value="Urocanase superfamily"/>
    <property type="match status" value="1"/>
</dbReference>
<feature type="active site" evidence="10">
    <location>
        <position position="432"/>
    </location>
</feature>
<evidence type="ECO:0000256" key="6">
    <source>
        <dbReference type="ARBA" id="ARBA00023239"/>
    </source>
</evidence>
<feature type="binding site" evidence="10">
    <location>
        <position position="212"/>
    </location>
    <ligand>
        <name>NAD(+)</name>
        <dbReference type="ChEBI" id="CHEBI:57540"/>
    </ligand>
</feature>
<keyword evidence="5 10" id="KW-0520">NAD</keyword>
<dbReference type="InterPro" id="IPR035400">
    <property type="entry name" value="Urocanase_N"/>
</dbReference>
<dbReference type="InterPro" id="IPR055351">
    <property type="entry name" value="Urocanase"/>
</dbReference>
<organism evidence="14 15">
    <name type="scientific">Delftia tsuruhatensis</name>
    <dbReference type="NCBI Taxonomy" id="180282"/>
    <lineage>
        <taxon>Bacteria</taxon>
        <taxon>Pseudomonadati</taxon>
        <taxon>Pseudomonadota</taxon>
        <taxon>Betaproteobacteria</taxon>
        <taxon>Burkholderiales</taxon>
        <taxon>Comamonadaceae</taxon>
        <taxon>Delftia</taxon>
    </lineage>
</organism>
<evidence type="ECO:0000256" key="2">
    <source>
        <dbReference type="ARBA" id="ARBA00007578"/>
    </source>
</evidence>
<evidence type="ECO:0000256" key="4">
    <source>
        <dbReference type="ARBA" id="ARBA00022808"/>
    </source>
</evidence>
<feature type="domain" description="Urocanase N-terminal" evidence="12">
    <location>
        <begin position="27"/>
        <end position="153"/>
    </location>
</feature>
<dbReference type="PANTHER" id="PTHR12216:SF4">
    <property type="entry name" value="UROCANATE HYDRATASE"/>
    <property type="match status" value="1"/>
</dbReference>
<dbReference type="SUPFAM" id="SSF111326">
    <property type="entry name" value="Urocanase"/>
    <property type="match status" value="1"/>
</dbReference>
<dbReference type="InterPro" id="IPR023636">
    <property type="entry name" value="Urocanase_CS"/>
</dbReference>
<feature type="binding site" evidence="10">
    <location>
        <begin position="68"/>
        <end position="69"/>
    </location>
    <ligand>
        <name>NAD(+)</name>
        <dbReference type="ChEBI" id="CHEBI:57540"/>
    </ligand>
</feature>
<keyword evidence="6 10" id="KW-0456">Lyase</keyword>
<dbReference type="PANTHER" id="PTHR12216">
    <property type="entry name" value="UROCANATE HYDRATASE"/>
    <property type="match status" value="1"/>
</dbReference>
<evidence type="ECO:0000259" key="11">
    <source>
        <dbReference type="Pfam" id="PF01175"/>
    </source>
</evidence>
<dbReference type="AlphaFoldDB" id="A0AAX3SMG6"/>
<feature type="binding site" evidence="10">
    <location>
        <position position="514"/>
    </location>
    <ligand>
        <name>NAD(+)</name>
        <dbReference type="ChEBI" id="CHEBI:57540"/>
    </ligand>
</feature>
<comment type="subcellular location">
    <subcellularLocation>
        <location evidence="10">Cytoplasm</location>
    </subcellularLocation>
</comment>
<dbReference type="EMBL" id="CP120956">
    <property type="protein sequence ID" value="WFF81256.1"/>
    <property type="molecule type" value="Genomic_DNA"/>
</dbReference>
<comment type="function">
    <text evidence="9 10">Catalyzes the conversion of urocanate to 4-imidazolone-5-propionate.</text>
</comment>
<dbReference type="InterPro" id="IPR036190">
    <property type="entry name" value="Urocanase_sf"/>
</dbReference>
<dbReference type="HAMAP" id="MF_00577">
    <property type="entry name" value="HutU"/>
    <property type="match status" value="1"/>
</dbReference>
<keyword evidence="4 10" id="KW-0369">Histidine metabolism</keyword>
<feature type="domain" description="Urocanase Rossmann-like" evidence="11">
    <location>
        <begin position="156"/>
        <end position="370"/>
    </location>
</feature>
<evidence type="ECO:0000256" key="9">
    <source>
        <dbReference type="ARBA" id="ARBA00056569"/>
    </source>
</evidence>
<feature type="domain" description="Urocanase C-terminal" evidence="13">
    <location>
        <begin position="373"/>
        <end position="567"/>
    </location>
</feature>
<evidence type="ECO:0000313" key="14">
    <source>
        <dbReference type="EMBL" id="WFF81256.1"/>
    </source>
</evidence>
<dbReference type="NCBIfam" id="NF003820">
    <property type="entry name" value="PRK05414.1"/>
    <property type="match status" value="1"/>
</dbReference>
<dbReference type="InterPro" id="IPR038364">
    <property type="entry name" value="Urocanase_central_sf"/>
</dbReference>
<evidence type="ECO:0000256" key="8">
    <source>
        <dbReference type="ARBA" id="ARBA00047623"/>
    </source>
</evidence>
<dbReference type="InterPro" id="IPR035085">
    <property type="entry name" value="Urocanase_Rossmann-like"/>
</dbReference>
<keyword evidence="10" id="KW-0963">Cytoplasm</keyword>
<dbReference type="EC" id="4.2.1.49" evidence="3 10"/>
<evidence type="ECO:0000259" key="12">
    <source>
        <dbReference type="Pfam" id="PF17391"/>
    </source>
</evidence>
<evidence type="ECO:0000256" key="1">
    <source>
        <dbReference type="ARBA" id="ARBA00004794"/>
    </source>
</evidence>
<dbReference type="GO" id="GO:0005737">
    <property type="term" value="C:cytoplasm"/>
    <property type="evidence" value="ECO:0007669"/>
    <property type="project" value="UniProtKB-SubCell"/>
</dbReference>
<evidence type="ECO:0000256" key="5">
    <source>
        <dbReference type="ARBA" id="ARBA00023027"/>
    </source>
</evidence>
<feature type="binding site" evidence="10">
    <location>
        <position position="146"/>
    </location>
    <ligand>
        <name>NAD(+)</name>
        <dbReference type="ChEBI" id="CHEBI:57540"/>
    </ligand>
</feature>
<feature type="binding site" evidence="10">
    <location>
        <begin position="293"/>
        <end position="294"/>
    </location>
    <ligand>
        <name>NAD(+)</name>
        <dbReference type="ChEBI" id="CHEBI:57540"/>
    </ligand>
</feature>
<name>A0AAX3SMG6_9BURK</name>
<dbReference type="PIRSF" id="PIRSF001423">
    <property type="entry name" value="Urocanate_hydrat"/>
    <property type="match status" value="1"/>
</dbReference>
<comment type="similarity">
    <text evidence="2 10">Belongs to the urocanase family.</text>
</comment>
<evidence type="ECO:0000256" key="7">
    <source>
        <dbReference type="ARBA" id="ARBA00031640"/>
    </source>
</evidence>
<evidence type="ECO:0000256" key="3">
    <source>
        <dbReference type="ARBA" id="ARBA00011992"/>
    </source>
</evidence>